<evidence type="ECO:0000256" key="13">
    <source>
        <dbReference type="ARBA" id="ARBA00047899"/>
    </source>
</evidence>
<dbReference type="EC" id="2.7.11.1" evidence="2"/>
<evidence type="ECO:0000256" key="17">
    <source>
        <dbReference type="SAM" id="SignalP"/>
    </source>
</evidence>
<dbReference type="Gene3D" id="1.10.510.10">
    <property type="entry name" value="Transferase(Phosphotransferase) domain 1"/>
    <property type="match status" value="1"/>
</dbReference>
<keyword evidence="8" id="KW-0418">Kinase</keyword>
<dbReference type="GO" id="GO:0030247">
    <property type="term" value="F:polysaccharide binding"/>
    <property type="evidence" value="ECO:0007669"/>
    <property type="project" value="InterPro"/>
</dbReference>
<evidence type="ECO:0000256" key="15">
    <source>
        <dbReference type="PROSITE-ProRule" id="PRU10141"/>
    </source>
</evidence>
<dbReference type="InterPro" id="IPR011009">
    <property type="entry name" value="Kinase-like_dom_sf"/>
</dbReference>
<evidence type="ECO:0000256" key="14">
    <source>
        <dbReference type="ARBA" id="ARBA00048679"/>
    </source>
</evidence>
<dbReference type="InterPro" id="IPR008271">
    <property type="entry name" value="Ser/Thr_kinase_AS"/>
</dbReference>
<dbReference type="PROSITE" id="PS00107">
    <property type="entry name" value="PROTEIN_KINASE_ATP"/>
    <property type="match status" value="1"/>
</dbReference>
<dbReference type="InterPro" id="IPR045874">
    <property type="entry name" value="LRK10/LRL21-25-like"/>
</dbReference>
<feature type="domain" description="Protein kinase" evidence="18">
    <location>
        <begin position="538"/>
        <end position="827"/>
    </location>
</feature>
<dbReference type="GO" id="GO:0016020">
    <property type="term" value="C:membrane"/>
    <property type="evidence" value="ECO:0007669"/>
    <property type="project" value="UniProtKB-SubCell"/>
</dbReference>
<evidence type="ECO:0000256" key="2">
    <source>
        <dbReference type="ARBA" id="ARBA00012513"/>
    </source>
</evidence>
<evidence type="ECO:0000256" key="16">
    <source>
        <dbReference type="SAM" id="Phobius"/>
    </source>
</evidence>
<feature type="transmembrane region" description="Helical" evidence="16">
    <location>
        <begin position="473"/>
        <end position="494"/>
    </location>
</feature>
<comment type="catalytic activity">
    <reaction evidence="13">
        <text>L-threonyl-[protein] + ATP = O-phospho-L-threonyl-[protein] + ADP + H(+)</text>
        <dbReference type="Rhea" id="RHEA:46608"/>
        <dbReference type="Rhea" id="RHEA-COMP:11060"/>
        <dbReference type="Rhea" id="RHEA-COMP:11605"/>
        <dbReference type="ChEBI" id="CHEBI:15378"/>
        <dbReference type="ChEBI" id="CHEBI:30013"/>
        <dbReference type="ChEBI" id="CHEBI:30616"/>
        <dbReference type="ChEBI" id="CHEBI:61977"/>
        <dbReference type="ChEBI" id="CHEBI:456216"/>
        <dbReference type="EC" id="2.7.11.1"/>
    </reaction>
</comment>
<evidence type="ECO:0000256" key="6">
    <source>
        <dbReference type="ARBA" id="ARBA00022729"/>
    </source>
</evidence>
<evidence type="ECO:0000256" key="10">
    <source>
        <dbReference type="ARBA" id="ARBA00022989"/>
    </source>
</evidence>
<evidence type="ECO:0000256" key="9">
    <source>
        <dbReference type="ARBA" id="ARBA00022840"/>
    </source>
</evidence>
<evidence type="ECO:0000256" key="5">
    <source>
        <dbReference type="ARBA" id="ARBA00022692"/>
    </source>
</evidence>
<dbReference type="Pfam" id="PF13947">
    <property type="entry name" value="GUB_WAK_bind"/>
    <property type="match status" value="1"/>
</dbReference>
<keyword evidence="6 17" id="KW-0732">Signal</keyword>
<reference evidence="19" key="2">
    <citation type="submission" date="2023-06" db="EMBL/GenBank/DDBJ databases">
        <authorList>
            <person name="Swenson N.G."/>
            <person name="Wegrzyn J.L."/>
            <person name="Mcevoy S.L."/>
        </authorList>
    </citation>
    <scope>NUCLEOTIDE SEQUENCE</scope>
    <source>
        <strain evidence="19">NS2018</strain>
        <tissue evidence="19">Leaf</tissue>
    </source>
</reference>
<accession>A0AA39SR31</accession>
<feature type="chain" id="PRO_5041385124" description="non-specific serine/threonine protein kinase" evidence="17">
    <location>
        <begin position="31"/>
        <end position="854"/>
    </location>
</feature>
<dbReference type="SMART" id="SM00220">
    <property type="entry name" value="S_TKc"/>
    <property type="match status" value="1"/>
</dbReference>
<evidence type="ECO:0000313" key="19">
    <source>
        <dbReference type="EMBL" id="KAK0598507.1"/>
    </source>
</evidence>
<comment type="subcellular location">
    <subcellularLocation>
        <location evidence="1">Membrane</location>
        <topology evidence="1">Single-pass type I membrane protein</topology>
    </subcellularLocation>
</comment>
<protein>
    <recommendedName>
        <fullName evidence="2">non-specific serine/threonine protein kinase</fullName>
        <ecNumber evidence="2">2.7.11.1</ecNumber>
    </recommendedName>
</protein>
<dbReference type="PROSITE" id="PS00108">
    <property type="entry name" value="PROTEIN_KINASE_ST"/>
    <property type="match status" value="1"/>
</dbReference>
<evidence type="ECO:0000313" key="20">
    <source>
        <dbReference type="Proteomes" id="UP001168877"/>
    </source>
</evidence>
<organism evidence="19 20">
    <name type="scientific">Acer saccharum</name>
    <name type="common">Sugar maple</name>
    <dbReference type="NCBI Taxonomy" id="4024"/>
    <lineage>
        <taxon>Eukaryota</taxon>
        <taxon>Viridiplantae</taxon>
        <taxon>Streptophyta</taxon>
        <taxon>Embryophyta</taxon>
        <taxon>Tracheophyta</taxon>
        <taxon>Spermatophyta</taxon>
        <taxon>Magnoliopsida</taxon>
        <taxon>eudicotyledons</taxon>
        <taxon>Gunneridae</taxon>
        <taxon>Pentapetalae</taxon>
        <taxon>rosids</taxon>
        <taxon>malvids</taxon>
        <taxon>Sapindales</taxon>
        <taxon>Sapindaceae</taxon>
        <taxon>Hippocastanoideae</taxon>
        <taxon>Acereae</taxon>
        <taxon>Acer</taxon>
    </lineage>
</organism>
<reference evidence="19" key="1">
    <citation type="journal article" date="2022" name="Plant J.">
        <title>Strategies of tolerance reflected in two North American maple genomes.</title>
        <authorList>
            <person name="McEvoy S.L."/>
            <person name="Sezen U.U."/>
            <person name="Trouern-Trend A."/>
            <person name="McMahon S.M."/>
            <person name="Schaberg P.G."/>
            <person name="Yang J."/>
            <person name="Wegrzyn J.L."/>
            <person name="Swenson N.G."/>
        </authorList>
    </citation>
    <scope>NUCLEOTIDE SEQUENCE</scope>
    <source>
        <strain evidence="19">NS2018</strain>
    </source>
</reference>
<dbReference type="Pfam" id="PF14380">
    <property type="entry name" value="WAK_assoc"/>
    <property type="match status" value="2"/>
</dbReference>
<dbReference type="PANTHER" id="PTHR27009">
    <property type="entry name" value="RUST RESISTANCE KINASE LR10-RELATED"/>
    <property type="match status" value="1"/>
</dbReference>
<evidence type="ECO:0000256" key="1">
    <source>
        <dbReference type="ARBA" id="ARBA00004479"/>
    </source>
</evidence>
<dbReference type="PROSITE" id="PS50011">
    <property type="entry name" value="PROTEIN_KINASE_DOM"/>
    <property type="match status" value="1"/>
</dbReference>
<proteinExistence type="predicted"/>
<dbReference type="Gene3D" id="3.30.200.20">
    <property type="entry name" value="Phosphorylase Kinase, domain 1"/>
    <property type="match status" value="1"/>
</dbReference>
<evidence type="ECO:0000256" key="12">
    <source>
        <dbReference type="ARBA" id="ARBA00023180"/>
    </source>
</evidence>
<sequence>MNSHLFSSSPFLSLVCFLWVIFVKIQSSSSYPNYSMYDSCNNIRFQCGNITAGYPFWGEHRWEGCGHPEFKLNCEPNGEGHLVTIMKIKDVEYRVLDIKSINQTLRIARMDYLEPEGICSPAFPNTTIKSELFDYSYGLYENVTFLYDCPPSLRQNFPCINSKGTVKYNNWSMTIDDDRASMCAASVFFPVPQNSLNWKAIVDDHLLLRQVLDQGFELKWKLGGISCEKCNNSKGSCGWDPVSKETICFCPNQPNHGSTNACRPEDRSEYCGYPGFKVDCNSDVPEINIAGRIYRVLKIDSPSKKVIVAIQDYWDNNCPKNSGNSPLNFTIFDYSPDTRNITLYYGCPVSSANEILPYRFNCSPVEPNSNTANYFLITSEYFGSCASKVQFSVSGSTIQSIERYPYPANLTEVVRNGFGLQWNANNSLCDSCQQSNGLCGHDSDNSEFICYCTDQPHPYVCPNKAKGNLSRGAVVGISAGSAAVGIIVVFFVLVPCMRRKNGLSEQTLNDQDVEALVKTYGSLAPKRYNYSDIKKMTNSFAVKLGQGGYGVVYRGKLKDGRIVAIKVLSKSKGNGEEFINEVACISRTSHVNIVGLLGFCYEGTRRALIYEFMPNGSLDKFINQGSLNTNLHLEWETLNQIVVGVARGLEYLHRGCNIRIVHFDIKPHNVLLDEDFCPKISDFGLAKICKKKESIISMLDARGTIGYTAPEVFCRNFGGVSHKSDVYGFGMMVLEMVGVRQRTGGDRESNTSEKYFPDWIYKQIEGSNDLTVDGIINEEEEAIARKMILVSLWCIQTNPSDRPAMSKVVEMLEGSVQSLQVPPKPFLQHSSPRSFQLYSSTTSASWSRISSQQG</sequence>
<dbReference type="InterPro" id="IPR032872">
    <property type="entry name" value="WAK_assoc_C"/>
</dbReference>
<dbReference type="InterPro" id="IPR025287">
    <property type="entry name" value="WAK_GUB"/>
</dbReference>
<dbReference type="FunFam" id="1.10.510.10:FF:000590">
    <property type="entry name" value="PR5-like receptor kinase"/>
    <property type="match status" value="1"/>
</dbReference>
<keyword evidence="11 16" id="KW-0472">Membrane</keyword>
<keyword evidence="12" id="KW-0325">Glycoprotein</keyword>
<evidence type="ECO:0000256" key="7">
    <source>
        <dbReference type="ARBA" id="ARBA00022741"/>
    </source>
</evidence>
<dbReference type="CDD" id="cd21699">
    <property type="entry name" value="JMTM_APP_like"/>
    <property type="match status" value="1"/>
</dbReference>
<dbReference type="FunFam" id="3.30.200.20:FF:000178">
    <property type="entry name" value="serine/threonine-protein kinase PBS1-like"/>
    <property type="match status" value="1"/>
</dbReference>
<dbReference type="SUPFAM" id="SSF56112">
    <property type="entry name" value="Protein kinase-like (PK-like)"/>
    <property type="match status" value="1"/>
</dbReference>
<keyword evidence="7 15" id="KW-0547">Nucleotide-binding</keyword>
<evidence type="ECO:0000256" key="3">
    <source>
        <dbReference type="ARBA" id="ARBA00022527"/>
    </source>
</evidence>
<dbReference type="InterPro" id="IPR000719">
    <property type="entry name" value="Prot_kinase_dom"/>
</dbReference>
<keyword evidence="4" id="KW-0808">Transferase</keyword>
<dbReference type="GO" id="GO:0004674">
    <property type="term" value="F:protein serine/threonine kinase activity"/>
    <property type="evidence" value="ECO:0007669"/>
    <property type="project" value="UniProtKB-KW"/>
</dbReference>
<keyword evidence="20" id="KW-1185">Reference proteome</keyword>
<dbReference type="Proteomes" id="UP001168877">
    <property type="component" value="Unassembled WGS sequence"/>
</dbReference>
<keyword evidence="3" id="KW-0723">Serine/threonine-protein kinase</keyword>
<gene>
    <name evidence="19" type="ORF">LWI29_035348</name>
</gene>
<dbReference type="GO" id="GO:0005524">
    <property type="term" value="F:ATP binding"/>
    <property type="evidence" value="ECO:0007669"/>
    <property type="project" value="UniProtKB-UniRule"/>
</dbReference>
<name>A0AA39SR31_ACESA</name>
<comment type="catalytic activity">
    <reaction evidence="14">
        <text>L-seryl-[protein] + ATP = O-phospho-L-seryl-[protein] + ADP + H(+)</text>
        <dbReference type="Rhea" id="RHEA:17989"/>
        <dbReference type="Rhea" id="RHEA-COMP:9863"/>
        <dbReference type="Rhea" id="RHEA-COMP:11604"/>
        <dbReference type="ChEBI" id="CHEBI:15378"/>
        <dbReference type="ChEBI" id="CHEBI:29999"/>
        <dbReference type="ChEBI" id="CHEBI:30616"/>
        <dbReference type="ChEBI" id="CHEBI:83421"/>
        <dbReference type="ChEBI" id="CHEBI:456216"/>
        <dbReference type="EC" id="2.7.11.1"/>
    </reaction>
</comment>
<dbReference type="Pfam" id="PF00069">
    <property type="entry name" value="Pkinase"/>
    <property type="match status" value="1"/>
</dbReference>
<dbReference type="InterPro" id="IPR017441">
    <property type="entry name" value="Protein_kinase_ATP_BS"/>
</dbReference>
<feature type="signal peptide" evidence="17">
    <location>
        <begin position="1"/>
        <end position="30"/>
    </location>
</feature>
<evidence type="ECO:0000259" key="18">
    <source>
        <dbReference type="PROSITE" id="PS50011"/>
    </source>
</evidence>
<keyword evidence="5 16" id="KW-0812">Transmembrane</keyword>
<keyword evidence="9 15" id="KW-0067">ATP-binding</keyword>
<comment type="caution">
    <text evidence="19">The sequence shown here is derived from an EMBL/GenBank/DDBJ whole genome shotgun (WGS) entry which is preliminary data.</text>
</comment>
<evidence type="ECO:0000256" key="8">
    <source>
        <dbReference type="ARBA" id="ARBA00022777"/>
    </source>
</evidence>
<dbReference type="AlphaFoldDB" id="A0AA39SR31"/>
<keyword evidence="10 16" id="KW-1133">Transmembrane helix</keyword>
<evidence type="ECO:0000256" key="11">
    <source>
        <dbReference type="ARBA" id="ARBA00023136"/>
    </source>
</evidence>
<evidence type="ECO:0000256" key="4">
    <source>
        <dbReference type="ARBA" id="ARBA00022679"/>
    </source>
</evidence>
<dbReference type="EMBL" id="JAUESC010000004">
    <property type="protein sequence ID" value="KAK0598507.1"/>
    <property type="molecule type" value="Genomic_DNA"/>
</dbReference>
<feature type="binding site" evidence="15">
    <location>
        <position position="566"/>
    </location>
    <ligand>
        <name>ATP</name>
        <dbReference type="ChEBI" id="CHEBI:30616"/>
    </ligand>
</feature>